<dbReference type="PROSITE" id="PS00070">
    <property type="entry name" value="ALDEHYDE_DEHYDR_CYS"/>
    <property type="match status" value="1"/>
</dbReference>
<comment type="similarity">
    <text evidence="1 4">Belongs to the aldehyde dehydrogenase family.</text>
</comment>
<protein>
    <submittedName>
        <fullName evidence="6">Aldehyde dehydrogenase family protein</fullName>
    </submittedName>
</protein>
<dbReference type="EMBL" id="VKKU01000002">
    <property type="protein sequence ID" value="TSB02357.1"/>
    <property type="molecule type" value="Genomic_DNA"/>
</dbReference>
<dbReference type="SUPFAM" id="SSF53720">
    <property type="entry name" value="ALDH-like"/>
    <property type="match status" value="1"/>
</dbReference>
<keyword evidence="2 4" id="KW-0560">Oxidoreductase</keyword>
<reference evidence="6 7" key="1">
    <citation type="submission" date="2019-07" db="EMBL/GenBank/DDBJ databases">
        <authorList>
            <person name="Park M."/>
        </authorList>
    </citation>
    <scope>NUCLEOTIDE SEQUENCE [LARGE SCALE GENOMIC DNA]</scope>
    <source>
        <strain evidence="6 7">KCTC32445</strain>
    </source>
</reference>
<dbReference type="InterPro" id="IPR029510">
    <property type="entry name" value="Ald_DH_CS_GLU"/>
</dbReference>
<dbReference type="InterPro" id="IPR016163">
    <property type="entry name" value="Ald_DH_C"/>
</dbReference>
<name>A0A553WCE6_9SPHN</name>
<organism evidence="6 7">
    <name type="scientific">Sphingorhabdus contaminans</name>
    <dbReference type="NCBI Taxonomy" id="1343899"/>
    <lineage>
        <taxon>Bacteria</taxon>
        <taxon>Pseudomonadati</taxon>
        <taxon>Pseudomonadota</taxon>
        <taxon>Alphaproteobacteria</taxon>
        <taxon>Sphingomonadales</taxon>
        <taxon>Sphingomonadaceae</taxon>
        <taxon>Sphingorhabdus</taxon>
    </lineage>
</organism>
<dbReference type="Proteomes" id="UP000320160">
    <property type="component" value="Unassembled WGS sequence"/>
</dbReference>
<dbReference type="PROSITE" id="PS00687">
    <property type="entry name" value="ALDEHYDE_DEHYDR_GLU"/>
    <property type="match status" value="1"/>
</dbReference>
<dbReference type="GO" id="GO:0016620">
    <property type="term" value="F:oxidoreductase activity, acting on the aldehyde or oxo group of donors, NAD or NADP as acceptor"/>
    <property type="evidence" value="ECO:0007669"/>
    <property type="project" value="InterPro"/>
</dbReference>
<sequence>MPEPELTMTIGGEPVIAKSLLEVRNPATGMVFATVPDAGHTELNAAVIAARDASKAWSRKTWPERASIVTRIGETVAHHAAELAAMLTREQGKPADQAMTEIMTAAHWLRSTATLTLPDRETEMAPGRHHITRYVAIGVVAAISPWNFPVALSAFKIGPALLAGNTMVLKPSPFTPMTMLRIGELVRDFVPAGVLNIISGGDALGPLMTAHPGFDKVSFTGSTSTGKRVMAAAASSLKSLTLELGGNDAAIVLPDVPVEETAQKVFHSAFANSGQICIATKRAYIHEDIYDEFRDALARIVKDANVGDGSETGITHGPIQNRRQFDRLNDLISDCESNSFTLIRGTVPCGTGYFMPLTLVDNPPETSRIVQEEQFGPILPLIRFRDVDDVVARVNHSDFGLAGTIWSTDIDVALKLADQIETGNIWINEAFALSPFASFAGHKQSGLGVENGIEGLMAYTKPKTYFVGR</sequence>
<evidence type="ECO:0000313" key="6">
    <source>
        <dbReference type="EMBL" id="TSB02357.1"/>
    </source>
</evidence>
<dbReference type="CDD" id="cd07106">
    <property type="entry name" value="ALDH_AldA-AAD23400"/>
    <property type="match status" value="1"/>
</dbReference>
<dbReference type="Pfam" id="PF00171">
    <property type="entry name" value="Aldedh"/>
    <property type="match status" value="1"/>
</dbReference>
<dbReference type="OrthoDB" id="9802947at2"/>
<dbReference type="InterPro" id="IPR016160">
    <property type="entry name" value="Ald_DH_CS_CYS"/>
</dbReference>
<dbReference type="Gene3D" id="3.40.605.10">
    <property type="entry name" value="Aldehyde Dehydrogenase, Chain A, domain 1"/>
    <property type="match status" value="1"/>
</dbReference>
<dbReference type="InterPro" id="IPR044086">
    <property type="entry name" value="LUC3-like"/>
</dbReference>
<evidence type="ECO:0000259" key="5">
    <source>
        <dbReference type="Pfam" id="PF00171"/>
    </source>
</evidence>
<dbReference type="PANTHER" id="PTHR11699">
    <property type="entry name" value="ALDEHYDE DEHYDROGENASE-RELATED"/>
    <property type="match status" value="1"/>
</dbReference>
<feature type="domain" description="Aldehyde dehydrogenase" evidence="5">
    <location>
        <begin position="21"/>
        <end position="464"/>
    </location>
</feature>
<dbReference type="AlphaFoldDB" id="A0A553WCE6"/>
<comment type="caution">
    <text evidence="6">The sequence shown here is derived from an EMBL/GenBank/DDBJ whole genome shotgun (WGS) entry which is preliminary data.</text>
</comment>
<proteinExistence type="inferred from homology"/>
<feature type="active site" evidence="3">
    <location>
        <position position="243"/>
    </location>
</feature>
<accession>A0A553WCE6</accession>
<dbReference type="FunFam" id="3.40.605.10:FF:000007">
    <property type="entry name" value="NAD/NADP-dependent betaine aldehyde dehydrogenase"/>
    <property type="match status" value="1"/>
</dbReference>
<dbReference type="InterPro" id="IPR016162">
    <property type="entry name" value="Ald_DH_N"/>
</dbReference>
<evidence type="ECO:0000256" key="4">
    <source>
        <dbReference type="RuleBase" id="RU003345"/>
    </source>
</evidence>
<evidence type="ECO:0000256" key="1">
    <source>
        <dbReference type="ARBA" id="ARBA00009986"/>
    </source>
</evidence>
<dbReference type="Gene3D" id="3.40.309.10">
    <property type="entry name" value="Aldehyde Dehydrogenase, Chain A, domain 2"/>
    <property type="match status" value="1"/>
</dbReference>
<dbReference type="InterPro" id="IPR016161">
    <property type="entry name" value="Ald_DH/histidinol_DH"/>
</dbReference>
<evidence type="ECO:0000256" key="3">
    <source>
        <dbReference type="PROSITE-ProRule" id="PRU10007"/>
    </source>
</evidence>
<dbReference type="RefSeq" id="WP_143777575.1">
    <property type="nucleotide sequence ID" value="NZ_VKKU01000002.1"/>
</dbReference>
<evidence type="ECO:0000313" key="7">
    <source>
        <dbReference type="Proteomes" id="UP000320160"/>
    </source>
</evidence>
<keyword evidence="7" id="KW-1185">Reference proteome</keyword>
<evidence type="ECO:0000256" key="2">
    <source>
        <dbReference type="ARBA" id="ARBA00023002"/>
    </source>
</evidence>
<dbReference type="InterPro" id="IPR015590">
    <property type="entry name" value="Aldehyde_DH_dom"/>
</dbReference>
<gene>
    <name evidence="6" type="ORF">FOM92_14775</name>
</gene>